<evidence type="ECO:0000313" key="4">
    <source>
        <dbReference type="Proteomes" id="UP001396898"/>
    </source>
</evidence>
<feature type="region of interest" description="Disordered" evidence="1">
    <location>
        <begin position="120"/>
        <end position="153"/>
    </location>
</feature>
<feature type="transmembrane region" description="Helical" evidence="2">
    <location>
        <begin position="37"/>
        <end position="61"/>
    </location>
</feature>
<evidence type="ECO:0000256" key="1">
    <source>
        <dbReference type="SAM" id="MobiDB-lite"/>
    </source>
</evidence>
<accession>A0ABR1SW88</accession>
<feature type="compositionally biased region" description="Basic residues" evidence="1">
    <location>
        <begin position="140"/>
        <end position="153"/>
    </location>
</feature>
<evidence type="ECO:0000313" key="3">
    <source>
        <dbReference type="EMBL" id="KAK8037803.1"/>
    </source>
</evidence>
<keyword evidence="2" id="KW-0472">Membrane</keyword>
<dbReference type="Proteomes" id="UP001396898">
    <property type="component" value="Unassembled WGS sequence"/>
</dbReference>
<protein>
    <submittedName>
        <fullName evidence="3">Uncharacterized protein</fullName>
    </submittedName>
</protein>
<gene>
    <name evidence="3" type="ORF">PG991_001149</name>
</gene>
<keyword evidence="4" id="KW-1185">Reference proteome</keyword>
<keyword evidence="2" id="KW-1133">Transmembrane helix</keyword>
<keyword evidence="2" id="KW-0812">Transmembrane</keyword>
<evidence type="ECO:0000256" key="2">
    <source>
        <dbReference type="SAM" id="Phobius"/>
    </source>
</evidence>
<sequence>MASLHTTSYHLPPWLPFVKSSNNSSTISSWLVSHCTIWHLLYTAGLVAAFVAGGVLGHLYWRRVRAWARRSHARVHRWTSARRDEVMVRWDGVVARLEGAVAGWKNQGSTDKGQPVITVTFPEERERPSSPGQQGGNGGSKRKRRHHIPGMGK</sequence>
<organism evidence="3 4">
    <name type="scientific">Apiospora marii</name>
    <dbReference type="NCBI Taxonomy" id="335849"/>
    <lineage>
        <taxon>Eukaryota</taxon>
        <taxon>Fungi</taxon>
        <taxon>Dikarya</taxon>
        <taxon>Ascomycota</taxon>
        <taxon>Pezizomycotina</taxon>
        <taxon>Sordariomycetes</taxon>
        <taxon>Xylariomycetidae</taxon>
        <taxon>Amphisphaeriales</taxon>
        <taxon>Apiosporaceae</taxon>
        <taxon>Apiospora</taxon>
    </lineage>
</organism>
<name>A0ABR1SW88_9PEZI</name>
<proteinExistence type="predicted"/>
<reference evidence="3 4" key="1">
    <citation type="submission" date="2023-01" db="EMBL/GenBank/DDBJ databases">
        <title>Analysis of 21 Apiospora genomes using comparative genomics revels a genus with tremendous synthesis potential of carbohydrate active enzymes and secondary metabolites.</title>
        <authorList>
            <person name="Sorensen T."/>
        </authorList>
    </citation>
    <scope>NUCLEOTIDE SEQUENCE [LARGE SCALE GENOMIC DNA]</scope>
    <source>
        <strain evidence="3 4">CBS 20057</strain>
    </source>
</reference>
<comment type="caution">
    <text evidence="3">The sequence shown here is derived from an EMBL/GenBank/DDBJ whole genome shotgun (WGS) entry which is preliminary data.</text>
</comment>
<dbReference type="EMBL" id="JAQQWI010000002">
    <property type="protein sequence ID" value="KAK8037803.1"/>
    <property type="molecule type" value="Genomic_DNA"/>
</dbReference>